<dbReference type="InterPro" id="IPR029016">
    <property type="entry name" value="GAF-like_dom_sf"/>
</dbReference>
<dbReference type="GO" id="GO:0003700">
    <property type="term" value="F:DNA-binding transcription factor activity"/>
    <property type="evidence" value="ECO:0007669"/>
    <property type="project" value="TreeGrafter"/>
</dbReference>
<organism evidence="7 8">
    <name type="scientific">Roseibium aggregatum</name>
    <dbReference type="NCBI Taxonomy" id="187304"/>
    <lineage>
        <taxon>Bacteria</taxon>
        <taxon>Pseudomonadati</taxon>
        <taxon>Pseudomonadota</taxon>
        <taxon>Alphaproteobacteria</taxon>
        <taxon>Hyphomicrobiales</taxon>
        <taxon>Stappiaceae</taxon>
        <taxon>Roseibium</taxon>
    </lineage>
</organism>
<dbReference type="SUPFAM" id="SSF55781">
    <property type="entry name" value="GAF domain-like"/>
    <property type="match status" value="1"/>
</dbReference>
<feature type="domain" description="IclR-ED" evidence="6">
    <location>
        <begin position="67"/>
        <end position="252"/>
    </location>
</feature>
<accession>A0A926P2H9</accession>
<dbReference type="InterPro" id="IPR005471">
    <property type="entry name" value="Tscrpt_reg_IclR_N"/>
</dbReference>
<evidence type="ECO:0000256" key="3">
    <source>
        <dbReference type="ARBA" id="ARBA00023163"/>
    </source>
</evidence>
<evidence type="ECO:0000259" key="5">
    <source>
        <dbReference type="PROSITE" id="PS51077"/>
    </source>
</evidence>
<evidence type="ECO:0000259" key="6">
    <source>
        <dbReference type="PROSITE" id="PS51078"/>
    </source>
</evidence>
<dbReference type="Pfam" id="PF01614">
    <property type="entry name" value="IclR_C"/>
    <property type="match status" value="1"/>
</dbReference>
<keyword evidence="2" id="KW-0238">DNA-binding</keyword>
<dbReference type="RefSeq" id="WP_190293039.1">
    <property type="nucleotide sequence ID" value="NZ_JABFCZ010000022.1"/>
</dbReference>
<dbReference type="Proteomes" id="UP000598467">
    <property type="component" value="Unassembled WGS sequence"/>
</dbReference>
<keyword evidence="3" id="KW-0804">Transcription</keyword>
<dbReference type="GO" id="GO:0003677">
    <property type="term" value="F:DNA binding"/>
    <property type="evidence" value="ECO:0007669"/>
    <property type="project" value="UniProtKB-KW"/>
</dbReference>
<dbReference type="InterPro" id="IPR014757">
    <property type="entry name" value="Tscrpt_reg_IclR_C"/>
</dbReference>
<sequence length="280" mass="30755">MSVSSGSGERLFAILDLFTEDRLEWTPQEIMTELGYTRPTLYRYLRTLKDAGFLTSLPGRGFTLGPRVVELDFLVRRSDPVVEIGRDQVEALASRYPCSSLLVRYYGKKLLCVHSACSIPDPRSSYPRGRPMPLARGAISRAILANLPRRQQKPIITGALEDFAEIGIGSSVEDVLDSLRAIRRRGYSIAHGEVTPGVVGIAAPVFDSGRLPIAALCVTIEETALKAQGLSEAEVAENVREAAVEISFELAELQHDPTEFNDRIPADDRKNSLIAQGENT</sequence>
<feature type="domain" description="HTH iclR-type" evidence="5">
    <location>
        <begin position="5"/>
        <end position="66"/>
    </location>
</feature>
<dbReference type="PANTHER" id="PTHR30136">
    <property type="entry name" value="HELIX-TURN-HELIX TRANSCRIPTIONAL REGULATOR, ICLR FAMILY"/>
    <property type="match status" value="1"/>
</dbReference>
<dbReference type="InterPro" id="IPR036388">
    <property type="entry name" value="WH-like_DNA-bd_sf"/>
</dbReference>
<dbReference type="Gene3D" id="3.30.450.40">
    <property type="match status" value="1"/>
</dbReference>
<feature type="region of interest" description="Disordered" evidence="4">
    <location>
        <begin position="258"/>
        <end position="280"/>
    </location>
</feature>
<dbReference type="Pfam" id="PF09339">
    <property type="entry name" value="HTH_IclR"/>
    <property type="match status" value="1"/>
</dbReference>
<proteinExistence type="predicted"/>
<evidence type="ECO:0000256" key="1">
    <source>
        <dbReference type="ARBA" id="ARBA00023015"/>
    </source>
</evidence>
<evidence type="ECO:0000256" key="2">
    <source>
        <dbReference type="ARBA" id="ARBA00023125"/>
    </source>
</evidence>
<reference evidence="7" key="1">
    <citation type="submission" date="2020-05" db="EMBL/GenBank/DDBJ databases">
        <title>Identification of trans-AT polyketide cluster in two marine bacteria, producers of a novel glutaramide-containing polyketide sesbanimide D and analogs.</title>
        <authorList>
            <person name="Kacar D."/>
            <person name="Rodriguez P."/>
            <person name="Canedo L."/>
            <person name="Gonzalez E."/>
            <person name="Galan B."/>
            <person name="De La Calle F."/>
            <person name="Garcia J.L."/>
        </authorList>
    </citation>
    <scope>NUCLEOTIDE SEQUENCE</scope>
    <source>
        <strain evidence="7">PHM038</strain>
    </source>
</reference>
<comment type="caution">
    <text evidence="7">The sequence shown here is derived from an EMBL/GenBank/DDBJ whole genome shotgun (WGS) entry which is preliminary data.</text>
</comment>
<dbReference type="Gene3D" id="1.10.10.10">
    <property type="entry name" value="Winged helix-like DNA-binding domain superfamily/Winged helix DNA-binding domain"/>
    <property type="match status" value="1"/>
</dbReference>
<dbReference type="InterPro" id="IPR036390">
    <property type="entry name" value="WH_DNA-bd_sf"/>
</dbReference>
<dbReference type="GO" id="GO:0045892">
    <property type="term" value="P:negative regulation of DNA-templated transcription"/>
    <property type="evidence" value="ECO:0007669"/>
    <property type="project" value="TreeGrafter"/>
</dbReference>
<dbReference type="SMART" id="SM00346">
    <property type="entry name" value="HTH_ICLR"/>
    <property type="match status" value="1"/>
</dbReference>
<dbReference type="EMBL" id="JABFCZ010000022">
    <property type="protein sequence ID" value="MBD1548345.1"/>
    <property type="molecule type" value="Genomic_DNA"/>
</dbReference>
<dbReference type="SUPFAM" id="SSF46785">
    <property type="entry name" value="Winged helix' DNA-binding domain"/>
    <property type="match status" value="1"/>
</dbReference>
<name>A0A926P2H9_9HYPH</name>
<evidence type="ECO:0000313" key="8">
    <source>
        <dbReference type="Proteomes" id="UP000598467"/>
    </source>
</evidence>
<protein>
    <submittedName>
        <fullName evidence="7">IclR family transcriptional regulator</fullName>
    </submittedName>
</protein>
<evidence type="ECO:0000313" key="7">
    <source>
        <dbReference type="EMBL" id="MBD1548345.1"/>
    </source>
</evidence>
<evidence type="ECO:0000256" key="4">
    <source>
        <dbReference type="SAM" id="MobiDB-lite"/>
    </source>
</evidence>
<dbReference type="InterPro" id="IPR050707">
    <property type="entry name" value="HTH_MetabolicPath_Reg"/>
</dbReference>
<keyword evidence="1" id="KW-0805">Transcription regulation</keyword>
<dbReference type="PANTHER" id="PTHR30136:SF24">
    <property type="entry name" value="HTH-TYPE TRANSCRIPTIONAL REPRESSOR ALLR"/>
    <property type="match status" value="1"/>
</dbReference>
<dbReference type="PROSITE" id="PS51078">
    <property type="entry name" value="ICLR_ED"/>
    <property type="match status" value="1"/>
</dbReference>
<feature type="compositionally biased region" description="Basic and acidic residues" evidence="4">
    <location>
        <begin position="258"/>
        <end position="271"/>
    </location>
</feature>
<gene>
    <name evidence="7" type="ORF">HK439_18940</name>
</gene>
<dbReference type="AlphaFoldDB" id="A0A926P2H9"/>
<dbReference type="PROSITE" id="PS51077">
    <property type="entry name" value="HTH_ICLR"/>
    <property type="match status" value="1"/>
</dbReference>